<dbReference type="GO" id="GO:0032934">
    <property type="term" value="F:sterol binding"/>
    <property type="evidence" value="ECO:0007669"/>
    <property type="project" value="TreeGrafter"/>
</dbReference>
<keyword evidence="5 7" id="KW-0472">Membrane</keyword>
<feature type="region of interest" description="Disordered" evidence="6">
    <location>
        <begin position="796"/>
        <end position="860"/>
    </location>
</feature>
<evidence type="ECO:0000256" key="5">
    <source>
        <dbReference type="ARBA" id="ARBA00023136"/>
    </source>
</evidence>
<evidence type="ECO:0000256" key="4">
    <source>
        <dbReference type="ARBA" id="ARBA00022989"/>
    </source>
</evidence>
<dbReference type="GO" id="GO:0005886">
    <property type="term" value="C:plasma membrane"/>
    <property type="evidence" value="ECO:0007669"/>
    <property type="project" value="TreeGrafter"/>
</dbReference>
<dbReference type="PANTHER" id="PTHR23319:SF4">
    <property type="entry name" value="GRAM DOMAIN CONTAINING 1B, ISOFORM E"/>
    <property type="match status" value="1"/>
</dbReference>
<feature type="region of interest" description="Disordered" evidence="6">
    <location>
        <begin position="523"/>
        <end position="542"/>
    </location>
</feature>
<evidence type="ECO:0000256" key="6">
    <source>
        <dbReference type="SAM" id="MobiDB-lite"/>
    </source>
</evidence>
<feature type="region of interest" description="Disordered" evidence="6">
    <location>
        <begin position="872"/>
        <end position="905"/>
    </location>
</feature>
<dbReference type="InterPro" id="IPR011993">
    <property type="entry name" value="PH-like_dom_sf"/>
</dbReference>
<dbReference type="GO" id="GO:0032366">
    <property type="term" value="P:intracellular sterol transport"/>
    <property type="evidence" value="ECO:0007669"/>
    <property type="project" value="TreeGrafter"/>
</dbReference>
<dbReference type="OrthoDB" id="2162691at2759"/>
<keyword evidence="10" id="KW-1185">Reference proteome</keyword>
<name>A0A0U1LVL5_TALIS</name>
<feature type="compositionally biased region" description="Polar residues" evidence="6">
    <location>
        <begin position="22"/>
        <end position="52"/>
    </location>
</feature>
<evidence type="ECO:0000313" key="10">
    <source>
        <dbReference type="Proteomes" id="UP000054383"/>
    </source>
</evidence>
<dbReference type="Pfam" id="PF02893">
    <property type="entry name" value="GRAM"/>
    <property type="match status" value="1"/>
</dbReference>
<dbReference type="GO" id="GO:0005739">
    <property type="term" value="C:mitochondrion"/>
    <property type="evidence" value="ECO:0007669"/>
    <property type="project" value="TreeGrafter"/>
</dbReference>
<feature type="region of interest" description="Disordered" evidence="6">
    <location>
        <begin position="1"/>
        <end position="398"/>
    </location>
</feature>
<dbReference type="STRING" id="28573.A0A0U1LVL5"/>
<feature type="compositionally biased region" description="Acidic residues" evidence="6">
    <location>
        <begin position="806"/>
        <end position="836"/>
    </location>
</feature>
<keyword evidence="4 7" id="KW-1133">Transmembrane helix</keyword>
<organism evidence="9 10">
    <name type="scientific">Talaromyces islandicus</name>
    <name type="common">Penicillium islandicum</name>
    <dbReference type="NCBI Taxonomy" id="28573"/>
    <lineage>
        <taxon>Eukaryota</taxon>
        <taxon>Fungi</taxon>
        <taxon>Dikarya</taxon>
        <taxon>Ascomycota</taxon>
        <taxon>Pezizomycotina</taxon>
        <taxon>Eurotiomycetes</taxon>
        <taxon>Eurotiomycetidae</taxon>
        <taxon>Eurotiales</taxon>
        <taxon>Trichocomaceae</taxon>
        <taxon>Talaromyces</taxon>
        <taxon>Talaromyces sect. Islandici</taxon>
    </lineage>
</organism>
<dbReference type="InterPro" id="IPR051482">
    <property type="entry name" value="Cholesterol_transport"/>
</dbReference>
<feature type="compositionally biased region" description="Polar residues" evidence="6">
    <location>
        <begin position="163"/>
        <end position="172"/>
    </location>
</feature>
<dbReference type="PROSITE" id="PS51778">
    <property type="entry name" value="VAST"/>
    <property type="match status" value="1"/>
</dbReference>
<dbReference type="Pfam" id="PF16016">
    <property type="entry name" value="VASt"/>
    <property type="match status" value="1"/>
</dbReference>
<dbReference type="Proteomes" id="UP000054383">
    <property type="component" value="Unassembled WGS sequence"/>
</dbReference>
<evidence type="ECO:0000256" key="1">
    <source>
        <dbReference type="ARBA" id="ARBA00004167"/>
    </source>
</evidence>
<evidence type="ECO:0000256" key="3">
    <source>
        <dbReference type="ARBA" id="ARBA00022692"/>
    </source>
</evidence>
<evidence type="ECO:0000256" key="7">
    <source>
        <dbReference type="SAM" id="Phobius"/>
    </source>
</evidence>
<feature type="compositionally biased region" description="Polar residues" evidence="6">
    <location>
        <begin position="212"/>
        <end position="228"/>
    </location>
</feature>
<feature type="region of interest" description="Disordered" evidence="6">
    <location>
        <begin position="1270"/>
        <end position="1292"/>
    </location>
</feature>
<feature type="compositionally biased region" description="Basic residues" evidence="6">
    <location>
        <begin position="73"/>
        <end position="86"/>
    </location>
</feature>
<feature type="domain" description="VASt" evidence="8">
    <location>
        <begin position="907"/>
        <end position="1079"/>
    </location>
</feature>
<dbReference type="Gene3D" id="2.30.29.30">
    <property type="entry name" value="Pleckstrin-homology domain (PH domain)/Phosphotyrosine-binding domain (PTB)"/>
    <property type="match status" value="1"/>
</dbReference>
<feature type="compositionally biased region" description="Polar residues" evidence="6">
    <location>
        <begin position="1"/>
        <end position="13"/>
    </location>
</feature>
<feature type="compositionally biased region" description="Polar residues" evidence="6">
    <location>
        <begin position="125"/>
        <end position="144"/>
    </location>
</feature>
<dbReference type="GO" id="GO:0032541">
    <property type="term" value="C:cortical endoplasmic reticulum"/>
    <property type="evidence" value="ECO:0007669"/>
    <property type="project" value="TreeGrafter"/>
</dbReference>
<dbReference type="InterPro" id="IPR004182">
    <property type="entry name" value="GRAM"/>
</dbReference>
<dbReference type="GO" id="GO:0120015">
    <property type="term" value="F:sterol transfer activity"/>
    <property type="evidence" value="ECO:0007669"/>
    <property type="project" value="TreeGrafter"/>
</dbReference>
<dbReference type="CDD" id="cd13220">
    <property type="entry name" value="PH-GRAM_GRAMDC"/>
    <property type="match status" value="1"/>
</dbReference>
<feature type="compositionally biased region" description="Low complexity" evidence="6">
    <location>
        <begin position="87"/>
        <end position="96"/>
    </location>
</feature>
<dbReference type="SMART" id="SM00568">
    <property type="entry name" value="GRAM"/>
    <property type="match status" value="1"/>
</dbReference>
<gene>
    <name evidence="9" type="ORF">PISL3812_04157</name>
</gene>
<feature type="region of interest" description="Disordered" evidence="6">
    <location>
        <begin position="431"/>
        <end position="485"/>
    </location>
</feature>
<dbReference type="GO" id="GO:0005789">
    <property type="term" value="C:endoplasmic reticulum membrane"/>
    <property type="evidence" value="ECO:0007669"/>
    <property type="project" value="TreeGrafter"/>
</dbReference>
<comment type="similarity">
    <text evidence="2">Belongs to the YSP2 family.</text>
</comment>
<accession>A0A0U1LVL5</accession>
<feature type="compositionally biased region" description="Low complexity" evidence="6">
    <location>
        <begin position="318"/>
        <end position="332"/>
    </location>
</feature>
<feature type="compositionally biased region" description="Polar residues" evidence="6">
    <location>
        <begin position="339"/>
        <end position="351"/>
    </location>
</feature>
<evidence type="ECO:0000313" key="9">
    <source>
        <dbReference type="EMBL" id="CRG87142.1"/>
    </source>
</evidence>
<comment type="subcellular location">
    <subcellularLocation>
        <location evidence="1">Membrane</location>
        <topology evidence="1">Single-pass membrane protein</topology>
    </subcellularLocation>
</comment>
<dbReference type="InterPro" id="IPR031968">
    <property type="entry name" value="VASt"/>
</dbReference>
<reference evidence="9 10" key="1">
    <citation type="submission" date="2015-04" db="EMBL/GenBank/DDBJ databases">
        <authorList>
            <person name="Syromyatnikov M.Y."/>
            <person name="Popov V.N."/>
        </authorList>
    </citation>
    <scope>NUCLEOTIDE SEQUENCE [LARGE SCALE GENOMIC DNA]</scope>
    <source>
        <strain evidence="9">WF-38-12</strain>
    </source>
</reference>
<dbReference type="GO" id="GO:0140268">
    <property type="term" value="C:endoplasmic reticulum-plasma membrane contact site"/>
    <property type="evidence" value="ECO:0007669"/>
    <property type="project" value="TreeGrafter"/>
</dbReference>
<dbReference type="EMBL" id="CVMT01000003">
    <property type="protein sequence ID" value="CRG87142.1"/>
    <property type="molecule type" value="Genomic_DNA"/>
</dbReference>
<feature type="compositionally biased region" description="Polar residues" evidence="6">
    <location>
        <begin position="580"/>
        <end position="599"/>
    </location>
</feature>
<keyword evidence="3 7" id="KW-0812">Transmembrane</keyword>
<evidence type="ECO:0000256" key="2">
    <source>
        <dbReference type="ARBA" id="ARBA00006582"/>
    </source>
</evidence>
<sequence length="1292" mass="137942">MDDAQELSSNSHNAGGLKKVFTRSNRSLTTQVQDAESTQGSARSNGRSSVDSTPDKRPATAGGELTVEDSPKRLSKLLSSRRKKKNNNNNNNNNNKPAEPTPSANSLDGDDDEAGPFPPLPSEEFQPSDTAGSTPSAISVNLLTDDSETDRTPPLIPRDSHTGYLTTSSPLIKTTPVDDTEDTRSASSRSPSRRHSISAPEASSPGHLGFTATVSGPPSDSSRKQSVSPGRRLKDAFKPQSKKSPGVSPDRESSQSSESHGRKPQSIFGGSSRRSSLSERRAGKRSQSPPPPLPKPIVVDSAPPPKPQSPASTNSVKTPTARDVARVVTTVTPPTPTDSSNGFAPQLTDSPESIKSKGQEFPPGTVVSPSGNMISHRRVRSAEAVSHPPSKLSQSTILTPTIEENRAMGPRSPSGAQNGFFSSVLSAAQNAASSLSGSLGGPNKNRSVTSPTDVDKDQNSTDAIAEGEKEALVDPASQDTSEDAKKELAVNTLGTGDLDFSHLDVDSAAGGVVTTKDGVVITKPDLPADNQNSTTAAKRDQMSARIEDLRAARAVSMAYEKSSELAPNPTLPTPEEGGEQRSNGLPLTKETSGEQTPPGGSTIEGETPGNLRRTGSVRSRLARRHRRSSGATGSTIGAIGLNAVSLGMPNGNSSAPRLTGFAVASKKRNREYHQLFRSVPEDDFLIEDYSCALQRDIILAGRIYISEGHICFSSNILGFVTTLVISFDEIVAIEKENTAMVFPNAIAIQTLHSRHTFRSLLSREATYDLMVNIWKINHPSLRSYLNGMRIDEGLGDKTEKANESDVASELEDEDEIYDEDEDNEDDSSDDGGEDSIIENKPAESGKQVSRKASGLVTNSQGSASAPALATLDAGGADNAGSSEGDVNGFPGPATHAPTEYNDAGGRYDKVVKEDIVPAPLGKVYSLVFGPASGAFISQFLVEDQKSLELQFEDDKKGLNNAKKSRQYSYIKPLNAPIGPKQTKCISSETLDLLDLEKAVLVTVATQTPDVPSGNIFTVKTKYLFTWAPNNQTKFLMSCTIEWSGKSWLKGPIEKGAIDGQTGFGNDLVKSLKTVVQSRGAKGAKTKGRRKKGVADAGETVAVAAAAASAALDANKRDHQGWGVLEPLRGPLQPVVSLLKPLWSAQVAIGIIAFLLFTIYSKGLTAPTVISSDMTRLKLTPPQRLAAYEEMWRAEENELWKWLEDRVGLDGISFPASGQNHNSKLRPQKHSQKAFSQYLASKIDDEQISQREMSYAIGVVRDRLEKLEQVVGKPSGPVHAAGSPIDETQKPLV</sequence>
<feature type="region of interest" description="Disordered" evidence="6">
    <location>
        <begin position="559"/>
        <end position="634"/>
    </location>
</feature>
<dbReference type="PANTHER" id="PTHR23319">
    <property type="entry name" value="GRAM DOMAIN CONTAINING 1B, ISOFORM E"/>
    <property type="match status" value="1"/>
</dbReference>
<dbReference type="OMA" id="PSGNMIS"/>
<evidence type="ECO:0000259" key="8">
    <source>
        <dbReference type="PROSITE" id="PS51778"/>
    </source>
</evidence>
<feature type="transmembrane region" description="Helical" evidence="7">
    <location>
        <begin position="1141"/>
        <end position="1159"/>
    </location>
</feature>
<proteinExistence type="inferred from homology"/>
<protein>
    <submittedName>
        <fullName evidence="9">Putative membrane protein C20F10,07</fullName>
    </submittedName>
</protein>